<accession>A0A9X4QUI0</accession>
<sequence length="117" mass="12981">MPDDVAALVSRLTEDEVELELVNLHPSRARRLIVQASGYGEHRIVRVHAGQLSGELKLATYVEAGAPWPAAERTTRTTEIGAPAFEVELAPASRLPLVLEVERHAYKPSYRQPWETA</sequence>
<gene>
    <name evidence="1" type="ORF">OMP40_14945</name>
</gene>
<organism evidence="1 2">
    <name type="scientific">Cohnella rhizosphaerae</name>
    <dbReference type="NCBI Taxonomy" id="1457232"/>
    <lineage>
        <taxon>Bacteria</taxon>
        <taxon>Bacillati</taxon>
        <taxon>Bacillota</taxon>
        <taxon>Bacilli</taxon>
        <taxon>Bacillales</taxon>
        <taxon>Paenibacillaceae</taxon>
        <taxon>Cohnella</taxon>
    </lineage>
</organism>
<keyword evidence="2" id="KW-1185">Reference proteome</keyword>
<name>A0A9X4QUI0_9BACL</name>
<comment type="caution">
    <text evidence="1">The sequence shown here is derived from an EMBL/GenBank/DDBJ whole genome shotgun (WGS) entry which is preliminary data.</text>
</comment>
<dbReference type="AlphaFoldDB" id="A0A9X4QUI0"/>
<dbReference type="EMBL" id="JAPDIA010000003">
    <property type="protein sequence ID" value="MDG0810507.1"/>
    <property type="molecule type" value="Genomic_DNA"/>
</dbReference>
<evidence type="ECO:0000313" key="1">
    <source>
        <dbReference type="EMBL" id="MDG0810507.1"/>
    </source>
</evidence>
<evidence type="ECO:0000313" key="2">
    <source>
        <dbReference type="Proteomes" id="UP001153404"/>
    </source>
</evidence>
<protein>
    <submittedName>
        <fullName evidence="1">Uncharacterized protein</fullName>
    </submittedName>
</protein>
<dbReference type="RefSeq" id="WP_277532362.1">
    <property type="nucleotide sequence ID" value="NZ_JAPDIA010000003.1"/>
</dbReference>
<proteinExistence type="predicted"/>
<reference evidence="1" key="1">
    <citation type="submission" date="2022-10" db="EMBL/GenBank/DDBJ databases">
        <title>Comparative genomic analysis of Cohnella hashimotonis sp. nov., isolated from the International Space Station.</title>
        <authorList>
            <person name="Simpson A."/>
            <person name="Venkateswaran K."/>
        </authorList>
    </citation>
    <scope>NUCLEOTIDE SEQUENCE</scope>
    <source>
        <strain evidence="1">DSM 28161</strain>
    </source>
</reference>
<dbReference type="Proteomes" id="UP001153404">
    <property type="component" value="Unassembled WGS sequence"/>
</dbReference>